<accession>A0A238YGN6</accession>
<evidence type="ECO:0000313" key="5">
    <source>
        <dbReference type="Proteomes" id="UP000198379"/>
    </source>
</evidence>
<keyword evidence="5" id="KW-1185">Reference proteome</keyword>
<dbReference type="Gene3D" id="3.40.50.2300">
    <property type="match status" value="1"/>
</dbReference>
<dbReference type="Pfam" id="PF00072">
    <property type="entry name" value="Response_reg"/>
    <property type="match status" value="1"/>
</dbReference>
<feature type="domain" description="Response regulatory" evidence="2">
    <location>
        <begin position="6"/>
        <end position="118"/>
    </location>
</feature>
<organism evidence="4 5">
    <name type="scientific">Dokdonia pacifica</name>
    <dbReference type="NCBI Taxonomy" id="1627892"/>
    <lineage>
        <taxon>Bacteria</taxon>
        <taxon>Pseudomonadati</taxon>
        <taxon>Bacteroidota</taxon>
        <taxon>Flavobacteriia</taxon>
        <taxon>Flavobacteriales</taxon>
        <taxon>Flavobacteriaceae</taxon>
        <taxon>Dokdonia</taxon>
    </lineage>
</organism>
<dbReference type="SUPFAM" id="SSF52172">
    <property type="entry name" value="CheY-like"/>
    <property type="match status" value="1"/>
</dbReference>
<dbReference type="PANTHER" id="PTHR37299">
    <property type="entry name" value="TRANSCRIPTIONAL REGULATOR-RELATED"/>
    <property type="match status" value="1"/>
</dbReference>
<gene>
    <name evidence="4" type="ORF">SAMN06265376_10262</name>
</gene>
<dbReference type="PROSITE" id="PS50930">
    <property type="entry name" value="HTH_LYTTR"/>
    <property type="match status" value="1"/>
</dbReference>
<feature type="domain" description="HTH LytTR-type" evidence="3">
    <location>
        <begin position="133"/>
        <end position="231"/>
    </location>
</feature>
<dbReference type="InterPro" id="IPR001789">
    <property type="entry name" value="Sig_transdc_resp-reg_receiver"/>
</dbReference>
<dbReference type="Gene3D" id="2.40.50.1020">
    <property type="entry name" value="LytTr DNA-binding domain"/>
    <property type="match status" value="1"/>
</dbReference>
<sequence length="234" mass="26961">MNVVYKAIVIDDEPLAIDVITHHLKRFSNFEVVRTFTDSVEAFNYLKEEHGIDIVFTDIAMPEISGIELVKLSKANTRFIMTTSYSEYAVESFDLEVVDYLLKPISFERLSKAITRFENSKKTTSESSLQPSFYVKEGDDFIKILIKDIDYIQGLKDYAKIVTGSNYCMVLKTLKSIESILNTYQFIRIHKSYIVPLSKISQYNGKCVLINNTEIPVGNSYRETLKVYLNNKRL</sequence>
<dbReference type="RefSeq" id="WP_089370846.1">
    <property type="nucleotide sequence ID" value="NZ_BMEP01000001.1"/>
</dbReference>
<dbReference type="SMART" id="SM00448">
    <property type="entry name" value="REC"/>
    <property type="match status" value="1"/>
</dbReference>
<dbReference type="Proteomes" id="UP000198379">
    <property type="component" value="Unassembled WGS sequence"/>
</dbReference>
<dbReference type="GO" id="GO:0003677">
    <property type="term" value="F:DNA binding"/>
    <property type="evidence" value="ECO:0007669"/>
    <property type="project" value="InterPro"/>
</dbReference>
<dbReference type="InterPro" id="IPR046947">
    <property type="entry name" value="LytR-like"/>
</dbReference>
<dbReference type="EMBL" id="FZNY01000002">
    <property type="protein sequence ID" value="SNR70406.1"/>
    <property type="molecule type" value="Genomic_DNA"/>
</dbReference>
<evidence type="ECO:0000259" key="2">
    <source>
        <dbReference type="PROSITE" id="PS50110"/>
    </source>
</evidence>
<dbReference type="OrthoDB" id="2168082at2"/>
<dbReference type="GO" id="GO:0000156">
    <property type="term" value="F:phosphorelay response regulator activity"/>
    <property type="evidence" value="ECO:0007669"/>
    <property type="project" value="InterPro"/>
</dbReference>
<dbReference type="Pfam" id="PF04397">
    <property type="entry name" value="LytTR"/>
    <property type="match status" value="1"/>
</dbReference>
<name>A0A238YGN6_9FLAO</name>
<evidence type="ECO:0000313" key="4">
    <source>
        <dbReference type="EMBL" id="SNR70406.1"/>
    </source>
</evidence>
<feature type="modified residue" description="4-aspartylphosphate" evidence="1">
    <location>
        <position position="58"/>
    </location>
</feature>
<proteinExistence type="predicted"/>
<reference evidence="4 5" key="1">
    <citation type="submission" date="2017-06" db="EMBL/GenBank/DDBJ databases">
        <authorList>
            <person name="Kim H.J."/>
            <person name="Triplett B.A."/>
        </authorList>
    </citation>
    <scope>NUCLEOTIDE SEQUENCE [LARGE SCALE GENOMIC DNA]</scope>
    <source>
        <strain evidence="4 5">DSM 25597</strain>
    </source>
</reference>
<dbReference type="PANTHER" id="PTHR37299:SF1">
    <property type="entry name" value="STAGE 0 SPORULATION PROTEIN A HOMOLOG"/>
    <property type="match status" value="1"/>
</dbReference>
<keyword evidence="1" id="KW-0597">Phosphoprotein</keyword>
<dbReference type="PROSITE" id="PS50110">
    <property type="entry name" value="RESPONSE_REGULATORY"/>
    <property type="match status" value="1"/>
</dbReference>
<protein>
    <submittedName>
        <fullName evidence="4">Two component transcriptional regulator, LytTR family</fullName>
    </submittedName>
</protein>
<dbReference type="InterPro" id="IPR011006">
    <property type="entry name" value="CheY-like_superfamily"/>
</dbReference>
<dbReference type="AlphaFoldDB" id="A0A238YGN6"/>
<dbReference type="SMART" id="SM00850">
    <property type="entry name" value="LytTR"/>
    <property type="match status" value="1"/>
</dbReference>
<evidence type="ECO:0000259" key="3">
    <source>
        <dbReference type="PROSITE" id="PS50930"/>
    </source>
</evidence>
<evidence type="ECO:0000256" key="1">
    <source>
        <dbReference type="PROSITE-ProRule" id="PRU00169"/>
    </source>
</evidence>
<dbReference type="InterPro" id="IPR007492">
    <property type="entry name" value="LytTR_DNA-bd_dom"/>
</dbReference>